<organism evidence="1 2">
    <name type="scientific">Yersinia similis</name>
    <dbReference type="NCBI Taxonomy" id="367190"/>
    <lineage>
        <taxon>Bacteria</taxon>
        <taxon>Pseudomonadati</taxon>
        <taxon>Pseudomonadota</taxon>
        <taxon>Gammaproteobacteria</taxon>
        <taxon>Enterobacterales</taxon>
        <taxon>Yersiniaceae</taxon>
        <taxon>Yersinia</taxon>
    </lineage>
</organism>
<gene>
    <name evidence="1" type="ORF">ERS008667_02991</name>
</gene>
<accession>A0A0T9QUZ0</accession>
<reference evidence="1 2" key="1">
    <citation type="submission" date="2015-03" db="EMBL/GenBank/DDBJ databases">
        <authorList>
            <person name="Murphy D."/>
        </authorList>
    </citation>
    <scope>NUCLEOTIDE SEQUENCE [LARGE SCALE GENOMIC DNA]</scope>
    <source>
        <strain evidence="1 2">Y233</strain>
    </source>
</reference>
<dbReference type="CDD" id="cd22641">
    <property type="entry name" value="C24-like"/>
    <property type="match status" value="1"/>
</dbReference>
<sequence>MKDTNILSTDQEQKLLKRGAAIEITTDHLKERFKEGSIPLQTDFNQLIDIADVGRKAVGLAPREEGDPGPGPGVGLQLDSTERLSVRLKTISGLAVDSSGLSAKPGRGMEVTTEGIRITEEFAFQKGMILMFSGSIVPIGWLFCDGTNNTPDLRDRFIAGSTTINAEDSGGSTDKLSGERASKQYEILTTKVKTGVDATVMPMALNTKQLPEHSHYDGMRYYQNLGFSNYYSQTMENKERSMLKNTIDNVISYDKNNGGDVMAYLFETSTSGKGEEHTHNISIVEPVHGHSVNMVPPYYLLAFIMKA</sequence>
<dbReference type="EMBL" id="CQBK01000022">
    <property type="protein sequence ID" value="CNI29974.1"/>
    <property type="molecule type" value="Genomic_DNA"/>
</dbReference>
<evidence type="ECO:0000313" key="1">
    <source>
        <dbReference type="EMBL" id="CNI29974.1"/>
    </source>
</evidence>
<evidence type="ECO:0000313" key="2">
    <source>
        <dbReference type="Proteomes" id="UP000038204"/>
    </source>
</evidence>
<dbReference type="RefSeq" id="WP_049600276.1">
    <property type="nucleotide sequence ID" value="NZ_CPZI01000008.1"/>
</dbReference>
<proteinExistence type="predicted"/>
<dbReference type="Proteomes" id="UP000038204">
    <property type="component" value="Unassembled WGS sequence"/>
</dbReference>
<dbReference type="SUPFAM" id="SSF88874">
    <property type="entry name" value="Receptor-binding domain of short tail fibre protein gp12"/>
    <property type="match status" value="1"/>
</dbReference>
<protein>
    <submittedName>
        <fullName evidence="1">Uncharacterized protein</fullName>
    </submittedName>
</protein>
<name>A0A0T9QUZ0_9GAMM</name>
<dbReference type="AlphaFoldDB" id="A0A0T9QUZ0"/>